<proteinExistence type="predicted"/>
<name>A0AAV4NPP7_CAEEX</name>
<evidence type="ECO:0000313" key="2">
    <source>
        <dbReference type="Proteomes" id="UP001054945"/>
    </source>
</evidence>
<gene>
    <name evidence="1" type="ORF">CEXT_513791</name>
</gene>
<reference evidence="1 2" key="1">
    <citation type="submission" date="2021-06" db="EMBL/GenBank/DDBJ databases">
        <title>Caerostris extrusa draft genome.</title>
        <authorList>
            <person name="Kono N."/>
            <person name="Arakawa K."/>
        </authorList>
    </citation>
    <scope>NUCLEOTIDE SEQUENCE [LARGE SCALE GENOMIC DNA]</scope>
</reference>
<organism evidence="1 2">
    <name type="scientific">Caerostris extrusa</name>
    <name type="common">Bark spider</name>
    <name type="synonym">Caerostris bankana</name>
    <dbReference type="NCBI Taxonomy" id="172846"/>
    <lineage>
        <taxon>Eukaryota</taxon>
        <taxon>Metazoa</taxon>
        <taxon>Ecdysozoa</taxon>
        <taxon>Arthropoda</taxon>
        <taxon>Chelicerata</taxon>
        <taxon>Arachnida</taxon>
        <taxon>Araneae</taxon>
        <taxon>Araneomorphae</taxon>
        <taxon>Entelegynae</taxon>
        <taxon>Araneoidea</taxon>
        <taxon>Araneidae</taxon>
        <taxon>Caerostris</taxon>
    </lineage>
</organism>
<sequence length="96" mass="10774">MPLTFKLGPLKSAIVPHLRKYNALCGNEEGNIPPRSMHAVKHPYFKWIMSSVHKTLLVEVFRGTTYVSISIMVGGFDIQMTGFFPLNVIKALLKEA</sequence>
<dbReference type="Proteomes" id="UP001054945">
    <property type="component" value="Unassembled WGS sequence"/>
</dbReference>
<protein>
    <submittedName>
        <fullName evidence="1">Uncharacterized protein</fullName>
    </submittedName>
</protein>
<comment type="caution">
    <text evidence="1">The sequence shown here is derived from an EMBL/GenBank/DDBJ whole genome shotgun (WGS) entry which is preliminary data.</text>
</comment>
<dbReference type="AlphaFoldDB" id="A0AAV4NPP7"/>
<dbReference type="EMBL" id="BPLR01003625">
    <property type="protein sequence ID" value="GIX86890.1"/>
    <property type="molecule type" value="Genomic_DNA"/>
</dbReference>
<keyword evidence="2" id="KW-1185">Reference proteome</keyword>
<evidence type="ECO:0000313" key="1">
    <source>
        <dbReference type="EMBL" id="GIX86890.1"/>
    </source>
</evidence>
<accession>A0AAV4NPP7</accession>